<dbReference type="Proteomes" id="UP000676246">
    <property type="component" value="Unassembled WGS sequence"/>
</dbReference>
<reference evidence="4 5" key="1">
    <citation type="submission" date="2021-04" db="EMBL/GenBank/DDBJ databases">
        <title>The genome sequence of Ideonella sp. 3Y2.</title>
        <authorList>
            <person name="Liu Y."/>
        </authorList>
    </citation>
    <scope>NUCLEOTIDE SEQUENCE [LARGE SCALE GENOMIC DNA]</scope>
    <source>
        <strain evidence="4 5">3Y2</strain>
    </source>
</reference>
<dbReference type="SUPFAM" id="SSF53474">
    <property type="entry name" value="alpha/beta-Hydrolases"/>
    <property type="match status" value="1"/>
</dbReference>
<dbReference type="AlphaFoldDB" id="A0A940Y6A0"/>
<dbReference type="Gene3D" id="2.60.120.260">
    <property type="entry name" value="Galactose-binding domain-like"/>
    <property type="match status" value="1"/>
</dbReference>
<keyword evidence="2" id="KW-0732">Signal</keyword>
<keyword evidence="1" id="KW-0378">Hydrolase</keyword>
<name>A0A940Y6A0_9BURK</name>
<comment type="caution">
    <text evidence="4">The sequence shown here is derived from an EMBL/GenBank/DDBJ whole genome shotgun (WGS) entry which is preliminary data.</text>
</comment>
<dbReference type="Gene3D" id="3.40.50.1820">
    <property type="entry name" value="alpha/beta hydrolase"/>
    <property type="match status" value="2"/>
</dbReference>
<evidence type="ECO:0000256" key="2">
    <source>
        <dbReference type="SAM" id="SignalP"/>
    </source>
</evidence>
<dbReference type="Pfam" id="PF08530">
    <property type="entry name" value="PepX_C"/>
    <property type="match status" value="1"/>
</dbReference>
<dbReference type="RefSeq" id="WP_210851721.1">
    <property type="nucleotide sequence ID" value="NZ_JAGQDD010000001.1"/>
</dbReference>
<evidence type="ECO:0000313" key="4">
    <source>
        <dbReference type="EMBL" id="MBQ0929481.1"/>
    </source>
</evidence>
<accession>A0A940Y6A0</accession>
<gene>
    <name evidence="4" type="ORF">KAK03_03215</name>
</gene>
<dbReference type="InterPro" id="IPR000383">
    <property type="entry name" value="Xaa-Pro-like_dom"/>
</dbReference>
<dbReference type="InterPro" id="IPR013736">
    <property type="entry name" value="Xaa-Pro_dipept_C"/>
</dbReference>
<sequence length="588" mass="64160">MSPFSKPLAALLAPLLWLASHATAAERPWVQGQRTVPYFANAIKETVLVDTGFDRDNNGVVDTIRVEITRPETAPGVRLPLIIHASPYYFKRSRGAWEPAFFSTRGYAVATVALPGTDFSTGCDDVGGDFEVKGTKAVIDWANGRAVGRYLDGSTADATQWTNGQSGMIGVSWDGTIANAVASTGVKGLKTIVPVAAISSWYDYTRSHGIPYYTEHVRFLHEYVSNFDSSTCSNLTPELQARSDDLSGSYNRWWSVRDFRLDASKITASVFVVHGLTDENVKTGQFGLWWDELARHGVARRLFLHQGQHVEPYSSFGSTYTTPLLAWFDHYLQGLDNGIPTAPQAIIQRENGTWSTDATWPPEGTTMHTLKLSAPLARRAPALSTASATVGTAERYLSFTQSSAYSTDSIVSNPTQARSDRLVFLSNALAAPLRLAGTTTVTLRVQVNQPTAGLQARVVDYNGSSAYVVTRTMADVGHHRSLSVKKTLVPGEWYTISWTLNTDDRIFATAHNLGIVISAEQANPLIAYQPVTVTVDTQRSSVTMPLLGDLGSLASVKAVAPISAATIESPMRLLDREEFIREFVEGSR</sequence>
<dbReference type="GO" id="GO:0008239">
    <property type="term" value="F:dipeptidyl-peptidase activity"/>
    <property type="evidence" value="ECO:0007669"/>
    <property type="project" value="InterPro"/>
</dbReference>
<feature type="domain" description="Xaa-Pro dipeptidyl-peptidase C-terminal" evidence="3">
    <location>
        <begin position="325"/>
        <end position="543"/>
    </location>
</feature>
<keyword evidence="5" id="KW-1185">Reference proteome</keyword>
<organism evidence="4 5">
    <name type="scientific">Ideonella alba</name>
    <dbReference type="NCBI Taxonomy" id="2824118"/>
    <lineage>
        <taxon>Bacteria</taxon>
        <taxon>Pseudomonadati</taxon>
        <taxon>Pseudomonadota</taxon>
        <taxon>Betaproteobacteria</taxon>
        <taxon>Burkholderiales</taxon>
        <taxon>Sphaerotilaceae</taxon>
        <taxon>Ideonella</taxon>
    </lineage>
</organism>
<evidence type="ECO:0000313" key="5">
    <source>
        <dbReference type="Proteomes" id="UP000676246"/>
    </source>
</evidence>
<dbReference type="InterPro" id="IPR029058">
    <property type="entry name" value="AB_hydrolase_fold"/>
</dbReference>
<evidence type="ECO:0000259" key="3">
    <source>
        <dbReference type="SMART" id="SM00939"/>
    </source>
</evidence>
<dbReference type="Pfam" id="PF02129">
    <property type="entry name" value="Peptidase_S15"/>
    <property type="match status" value="1"/>
</dbReference>
<feature type="chain" id="PRO_5037900932" evidence="2">
    <location>
        <begin position="25"/>
        <end position="588"/>
    </location>
</feature>
<proteinExistence type="predicted"/>
<dbReference type="InterPro" id="IPR008979">
    <property type="entry name" value="Galactose-bd-like_sf"/>
</dbReference>
<protein>
    <submittedName>
        <fullName evidence="4">Prolyl oligopeptidase family serine peptidase</fullName>
    </submittedName>
</protein>
<evidence type="ECO:0000256" key="1">
    <source>
        <dbReference type="ARBA" id="ARBA00022801"/>
    </source>
</evidence>
<dbReference type="SMART" id="SM00939">
    <property type="entry name" value="PepX_C"/>
    <property type="match status" value="1"/>
</dbReference>
<dbReference type="SUPFAM" id="SSF49785">
    <property type="entry name" value="Galactose-binding domain-like"/>
    <property type="match status" value="1"/>
</dbReference>
<dbReference type="EMBL" id="JAGQDD010000001">
    <property type="protein sequence ID" value="MBQ0929481.1"/>
    <property type="molecule type" value="Genomic_DNA"/>
</dbReference>
<feature type="signal peptide" evidence="2">
    <location>
        <begin position="1"/>
        <end position="24"/>
    </location>
</feature>